<feature type="transmembrane region" description="Helical" evidence="4">
    <location>
        <begin position="277"/>
        <end position="294"/>
    </location>
</feature>
<keyword evidence="7" id="KW-1185">Reference proteome</keyword>
<feature type="transmembrane region" description="Helical" evidence="4">
    <location>
        <begin position="368"/>
        <end position="387"/>
    </location>
</feature>
<dbReference type="PANTHER" id="PTHR23521:SF3">
    <property type="entry name" value="MFS TRANSPORTER"/>
    <property type="match status" value="1"/>
</dbReference>
<feature type="transmembrane region" description="Helical" evidence="4">
    <location>
        <begin position="249"/>
        <end position="268"/>
    </location>
</feature>
<keyword evidence="1 4" id="KW-0812">Transmembrane</keyword>
<dbReference type="RefSeq" id="WP_074224536.1">
    <property type="nucleotide sequence ID" value="NZ_FSRC01000001.1"/>
</dbReference>
<dbReference type="InterPro" id="IPR036259">
    <property type="entry name" value="MFS_trans_sf"/>
</dbReference>
<feature type="transmembrane region" description="Helical" evidence="4">
    <location>
        <begin position="100"/>
        <end position="119"/>
    </location>
</feature>
<evidence type="ECO:0000256" key="4">
    <source>
        <dbReference type="SAM" id="Phobius"/>
    </source>
</evidence>
<dbReference type="InterPro" id="IPR011701">
    <property type="entry name" value="MFS"/>
</dbReference>
<proteinExistence type="predicted"/>
<dbReference type="STRING" id="226505.SAMN05444394_1846"/>
<dbReference type="GO" id="GO:0022857">
    <property type="term" value="F:transmembrane transporter activity"/>
    <property type="evidence" value="ECO:0007669"/>
    <property type="project" value="InterPro"/>
</dbReference>
<reference evidence="7" key="1">
    <citation type="submission" date="2016-11" db="EMBL/GenBank/DDBJ databases">
        <authorList>
            <person name="Varghese N."/>
            <person name="Submissions S."/>
        </authorList>
    </citation>
    <scope>NUCLEOTIDE SEQUENCE [LARGE SCALE GENOMIC DNA]</scope>
    <source>
        <strain evidence="7">DSM 15292</strain>
    </source>
</reference>
<dbReference type="AlphaFoldDB" id="A0A1N6E8M8"/>
<evidence type="ECO:0000259" key="5">
    <source>
        <dbReference type="PROSITE" id="PS50850"/>
    </source>
</evidence>
<feature type="transmembrane region" description="Helical" evidence="4">
    <location>
        <begin position="76"/>
        <end position="94"/>
    </location>
</feature>
<feature type="transmembrane region" description="Helical" evidence="4">
    <location>
        <begin position="43"/>
        <end position="64"/>
    </location>
</feature>
<gene>
    <name evidence="6" type="ORF">SAMN05444394_1846</name>
</gene>
<dbReference type="Gene3D" id="1.20.1250.20">
    <property type="entry name" value="MFS general substrate transporter like domains"/>
    <property type="match status" value="2"/>
</dbReference>
<accession>A0A1N6E8M8</accession>
<dbReference type="InterPro" id="IPR020846">
    <property type="entry name" value="MFS_dom"/>
</dbReference>
<evidence type="ECO:0000313" key="6">
    <source>
        <dbReference type="EMBL" id="SIN79363.1"/>
    </source>
</evidence>
<dbReference type="EMBL" id="FSRC01000001">
    <property type="protein sequence ID" value="SIN79363.1"/>
    <property type="molecule type" value="Genomic_DNA"/>
</dbReference>
<evidence type="ECO:0000313" key="7">
    <source>
        <dbReference type="Proteomes" id="UP000185221"/>
    </source>
</evidence>
<protein>
    <submittedName>
        <fullName evidence="6">Nitrate/nitrite transporter NarK</fullName>
    </submittedName>
</protein>
<dbReference type="Pfam" id="PF07690">
    <property type="entry name" value="MFS_1"/>
    <property type="match status" value="1"/>
</dbReference>
<dbReference type="PROSITE" id="PS50850">
    <property type="entry name" value="MFS"/>
    <property type="match status" value="1"/>
</dbReference>
<organism evidence="6 7">
    <name type="scientific">Algoriphagus halophilus</name>
    <dbReference type="NCBI Taxonomy" id="226505"/>
    <lineage>
        <taxon>Bacteria</taxon>
        <taxon>Pseudomonadati</taxon>
        <taxon>Bacteroidota</taxon>
        <taxon>Cytophagia</taxon>
        <taxon>Cytophagales</taxon>
        <taxon>Cyclobacteriaceae</taxon>
        <taxon>Algoriphagus</taxon>
    </lineage>
</organism>
<sequence>MKLISSRSALILIVIAQFLGTSLWFAGNAVAPEIGALLGEPELIASITSTVQFGFIIGTFFYAFFAIPDRFPPGDVFFFSAVLAACFNILVVLLPFQLPYILFCRFLVGFFLAGIYPVGMKIAADYFEKGLGAALGFLVGALVLGTAFPHLINGLGLQLSWKIIFWITSALAILGGALVGFFVPDGPYRKSNPKFDVSLLPKLSKINALKSAASGYFGHMWELYTFWAFAPMVIAFLSEGSFSSSKISLLSFSVIAIGGISCAVGGVISQKTGSKKVALFSLLGSGVCCIFLVIAPSVPSSIWMIFLLIWGILVTADSPQFSTLVSQSVPAEFKGTALTLVNSMGFALSIVSIQFAQLLLTWLPIDQALALLVVGPLTGILLFRFFAKKKRPQPEAS</sequence>
<dbReference type="OrthoDB" id="9781976at2"/>
<dbReference type="SUPFAM" id="SSF103473">
    <property type="entry name" value="MFS general substrate transporter"/>
    <property type="match status" value="1"/>
</dbReference>
<evidence type="ECO:0000256" key="2">
    <source>
        <dbReference type="ARBA" id="ARBA00022989"/>
    </source>
</evidence>
<feature type="transmembrane region" description="Helical" evidence="4">
    <location>
        <begin position="300"/>
        <end position="316"/>
    </location>
</feature>
<feature type="transmembrane region" description="Helical" evidence="4">
    <location>
        <begin position="220"/>
        <end position="237"/>
    </location>
</feature>
<evidence type="ECO:0000256" key="3">
    <source>
        <dbReference type="ARBA" id="ARBA00023136"/>
    </source>
</evidence>
<feature type="transmembrane region" description="Helical" evidence="4">
    <location>
        <begin position="9"/>
        <end position="31"/>
    </location>
</feature>
<feature type="transmembrane region" description="Helical" evidence="4">
    <location>
        <begin position="131"/>
        <end position="151"/>
    </location>
</feature>
<keyword evidence="2 4" id="KW-1133">Transmembrane helix</keyword>
<name>A0A1N6E8M8_9BACT</name>
<feature type="transmembrane region" description="Helical" evidence="4">
    <location>
        <begin position="163"/>
        <end position="183"/>
    </location>
</feature>
<dbReference type="PANTHER" id="PTHR23521">
    <property type="entry name" value="TRANSPORTER MFS SUPERFAMILY"/>
    <property type="match status" value="1"/>
</dbReference>
<feature type="transmembrane region" description="Helical" evidence="4">
    <location>
        <begin position="337"/>
        <end position="356"/>
    </location>
</feature>
<dbReference type="Proteomes" id="UP000185221">
    <property type="component" value="Unassembled WGS sequence"/>
</dbReference>
<dbReference type="GO" id="GO:0005886">
    <property type="term" value="C:plasma membrane"/>
    <property type="evidence" value="ECO:0007669"/>
    <property type="project" value="TreeGrafter"/>
</dbReference>
<keyword evidence="3 4" id="KW-0472">Membrane</keyword>
<feature type="domain" description="Major facilitator superfamily (MFS) profile" evidence="5">
    <location>
        <begin position="9"/>
        <end position="391"/>
    </location>
</feature>
<evidence type="ECO:0000256" key="1">
    <source>
        <dbReference type="ARBA" id="ARBA00022692"/>
    </source>
</evidence>